<protein>
    <submittedName>
        <fullName evidence="2">SPP1 gp7 family phage putative head morphogenesis protein</fullName>
    </submittedName>
</protein>
<sequence>MTMNAFASSLLIGMEHAAGNISLADDEIQPDLDISFSAEPLPFEEAIDFFKGKVSLIKEEWEELEPKLRFRAFTVARLAESDHIEMLRGRLLNAMEKGEYFTETWKDIKAFTEDADQPFSARYFETVYRTNMQSAYNAGRLMQYQNNMPPAWELLFIEDGRTSDICKGLASIAGNGKALAASHSFWSTYGFPPYHFNCRTTFRAVYDYEIGHGMEIENVPMKQIRQNFKPQEGFGGNPIEKESWWRLTDKMKERIERYGIKKEVEAAAKAAGIDNFDVRLAHNELGKRRLQGTDFKANIIEGADPKPHEVEIAKILSENGYEVLFTPENTFIQGMKNPEGVIPNLDKIVEMKRITSPSLEKIADNIKEAIYQKTEIVVLNLKGNKEYSKKEAIETAREMIQETLPRRSKNIDKNKLKGKKLEEALNMERGLEKLKEVWLIWNGKLSKIKK</sequence>
<reference evidence="2" key="1">
    <citation type="submission" date="2012-01" db="EMBL/GenBank/DDBJ databases">
        <title>The Genome Sequence of Treponema denticola H1-T.</title>
        <authorList>
            <consortium name="The Broad Institute Genome Sequencing Platform"/>
            <person name="Earl A."/>
            <person name="Ward D."/>
            <person name="Feldgarden M."/>
            <person name="Gevers D."/>
            <person name="Blanton J.M."/>
            <person name="Fenno C.J."/>
            <person name="Baranova O.V."/>
            <person name="Mathney J."/>
            <person name="Dewhirst F.E."/>
            <person name="Izard J."/>
            <person name="Young S.K."/>
            <person name="Zeng Q."/>
            <person name="Gargeya S."/>
            <person name="Fitzgerald M."/>
            <person name="Haas B."/>
            <person name="Abouelleil A."/>
            <person name="Alvarado L."/>
            <person name="Arachchi H.M."/>
            <person name="Berlin A."/>
            <person name="Chapman S.B."/>
            <person name="Gearin G."/>
            <person name="Goldberg J."/>
            <person name="Griggs A."/>
            <person name="Gujja S."/>
            <person name="Hansen M."/>
            <person name="Heiman D."/>
            <person name="Howarth C."/>
            <person name="Larimer J."/>
            <person name="Lui A."/>
            <person name="MacDonald P.J.P."/>
            <person name="McCowen C."/>
            <person name="Montmayeur A."/>
            <person name="Murphy C."/>
            <person name="Neiman D."/>
            <person name="Pearson M."/>
            <person name="Priest M."/>
            <person name="Roberts A."/>
            <person name="Saif S."/>
            <person name="Shea T."/>
            <person name="Sisk P."/>
            <person name="Stolte C."/>
            <person name="Sykes S."/>
            <person name="Wortman J."/>
            <person name="Nusbaum C."/>
            <person name="Birren B."/>
        </authorList>
    </citation>
    <scope>NUCLEOTIDE SEQUENCE [LARGE SCALE GENOMIC DNA]</scope>
    <source>
        <strain evidence="2">H1-T</strain>
    </source>
</reference>
<evidence type="ECO:0000313" key="2">
    <source>
        <dbReference type="EMBL" id="EMB29324.1"/>
    </source>
</evidence>
<feature type="domain" description="Phage head morphogenesis" evidence="1">
    <location>
        <begin position="88"/>
        <end position="202"/>
    </location>
</feature>
<evidence type="ECO:0000259" key="1">
    <source>
        <dbReference type="Pfam" id="PF04233"/>
    </source>
</evidence>
<organism evidence="2">
    <name type="scientific">Treponema denticola H1-T</name>
    <dbReference type="NCBI Taxonomy" id="999431"/>
    <lineage>
        <taxon>Bacteria</taxon>
        <taxon>Pseudomonadati</taxon>
        <taxon>Spirochaetota</taxon>
        <taxon>Spirochaetia</taxon>
        <taxon>Spirochaetales</taxon>
        <taxon>Treponemataceae</taxon>
        <taxon>Treponema</taxon>
    </lineage>
</organism>
<dbReference type="Gene3D" id="3.40.1350.120">
    <property type="match status" value="1"/>
</dbReference>
<proteinExistence type="predicted"/>
<dbReference type="HOGENOM" id="CLU_053141_0_0_12"/>
<dbReference type="EMBL" id="AGDW01000022">
    <property type="protein sequence ID" value="EMB29324.1"/>
    <property type="molecule type" value="Genomic_DNA"/>
</dbReference>
<dbReference type="Pfam" id="PF04233">
    <property type="entry name" value="Phage_Mu_F"/>
    <property type="match status" value="1"/>
</dbReference>
<comment type="caution">
    <text evidence="2">The sequence shown here is derived from an EMBL/GenBank/DDBJ whole genome shotgun (WGS) entry which is preliminary data.</text>
</comment>
<gene>
    <name evidence="2" type="ORF">HMPREF9725_02194</name>
</gene>
<dbReference type="Proteomes" id="UP000011708">
    <property type="component" value="Chromosome"/>
</dbReference>
<dbReference type="PATRIC" id="fig|999431.4.peg.2270"/>
<name>M2C4M0_TREDN</name>
<accession>M2C4M0</accession>
<dbReference type="NCBIfam" id="TIGR01641">
    <property type="entry name" value="phageSPP1_gp7"/>
    <property type="match status" value="1"/>
</dbReference>
<dbReference type="InterPro" id="IPR006528">
    <property type="entry name" value="Phage_head_morphogenesis_dom"/>
</dbReference>
<dbReference type="AlphaFoldDB" id="M2C4M0"/>